<name>A0A7U2F1W5_PHANO</name>
<evidence type="ECO:0000313" key="2">
    <source>
        <dbReference type="Proteomes" id="UP000663193"/>
    </source>
</evidence>
<dbReference type="EMBL" id="CP069029">
    <property type="protein sequence ID" value="QRC97148.1"/>
    <property type="molecule type" value="Genomic_DNA"/>
</dbReference>
<reference evidence="2" key="1">
    <citation type="journal article" date="2021" name="BMC Genomics">
        <title>Chromosome-level genome assembly and manually-curated proteome of model necrotroph Parastagonospora nodorum Sn15 reveals a genome-wide trove of candidate effector homologs, and redundancy of virulence-related functions within an accessory chromosome.</title>
        <authorList>
            <person name="Bertazzoni S."/>
            <person name="Jones D.A.B."/>
            <person name="Phan H.T."/>
            <person name="Tan K.-C."/>
            <person name="Hane J.K."/>
        </authorList>
    </citation>
    <scope>NUCLEOTIDE SEQUENCE [LARGE SCALE GENOMIC DNA]</scope>
    <source>
        <strain evidence="2">SN15 / ATCC MYA-4574 / FGSC 10173)</strain>
    </source>
</reference>
<sequence length="142" mass="16274">MIVLQSLYYTGIQQVPEGCKCHQDSLAHYPCSTWPPNDAQRAAKFMNKGIWLTYLVRSIDLRGIMLAGKSLPNHHMYYYHDDQPDRSCEPLNVASLKFWPGEKFLVTTFEEELFTDARWDGITKAGAKVCTNVTEDWVKNGI</sequence>
<proteinExistence type="predicted"/>
<gene>
    <name evidence="1" type="ORF">JI435_434650</name>
</gene>
<evidence type="ECO:0000313" key="1">
    <source>
        <dbReference type="EMBL" id="QRC97148.1"/>
    </source>
</evidence>
<dbReference type="VEuPathDB" id="FungiDB:JI435_434650"/>
<keyword evidence="2" id="KW-1185">Reference proteome</keyword>
<dbReference type="AlphaFoldDB" id="A0A7U2F1W5"/>
<accession>A0A7U2F1W5</accession>
<dbReference type="Proteomes" id="UP000663193">
    <property type="component" value="Chromosome 7"/>
</dbReference>
<protein>
    <submittedName>
        <fullName evidence="1">Uncharacterized protein</fullName>
    </submittedName>
</protein>
<organism evidence="1 2">
    <name type="scientific">Phaeosphaeria nodorum (strain SN15 / ATCC MYA-4574 / FGSC 10173)</name>
    <name type="common">Glume blotch fungus</name>
    <name type="synonym">Parastagonospora nodorum</name>
    <dbReference type="NCBI Taxonomy" id="321614"/>
    <lineage>
        <taxon>Eukaryota</taxon>
        <taxon>Fungi</taxon>
        <taxon>Dikarya</taxon>
        <taxon>Ascomycota</taxon>
        <taxon>Pezizomycotina</taxon>
        <taxon>Dothideomycetes</taxon>
        <taxon>Pleosporomycetidae</taxon>
        <taxon>Pleosporales</taxon>
        <taxon>Pleosporineae</taxon>
        <taxon>Phaeosphaeriaceae</taxon>
        <taxon>Parastagonospora</taxon>
    </lineage>
</organism>